<evidence type="ECO:0000259" key="10">
    <source>
        <dbReference type="Pfam" id="PF24626"/>
    </source>
</evidence>
<dbReference type="Gene3D" id="1.10.340.70">
    <property type="match status" value="1"/>
</dbReference>
<dbReference type="EMBL" id="SMMG02000003">
    <property type="protein sequence ID" value="KAA3480885.1"/>
    <property type="molecule type" value="Genomic_DNA"/>
</dbReference>
<proteinExistence type="predicted"/>
<dbReference type="InterPro" id="IPR000477">
    <property type="entry name" value="RT_dom"/>
</dbReference>
<evidence type="ECO:0000313" key="11">
    <source>
        <dbReference type="EMBL" id="KAA3480885.1"/>
    </source>
</evidence>
<feature type="domain" description="Tf2-1-like SH3-like" evidence="10">
    <location>
        <begin position="422"/>
        <end position="483"/>
    </location>
</feature>
<dbReference type="OrthoDB" id="415724at2759"/>
<dbReference type="Proteomes" id="UP000325315">
    <property type="component" value="Unassembled WGS sequence"/>
</dbReference>
<protein>
    <submittedName>
        <fullName evidence="11">DNA/RNA polymerases superfamily protein</fullName>
    </submittedName>
</protein>
<dbReference type="Pfam" id="PF17921">
    <property type="entry name" value="Integrase_H2C2"/>
    <property type="match status" value="1"/>
</dbReference>
<dbReference type="Pfam" id="PF00078">
    <property type="entry name" value="RVT_1"/>
    <property type="match status" value="1"/>
</dbReference>
<evidence type="ECO:0000256" key="3">
    <source>
        <dbReference type="ARBA" id="ARBA00022722"/>
    </source>
</evidence>
<evidence type="ECO:0000259" key="9">
    <source>
        <dbReference type="Pfam" id="PF17921"/>
    </source>
</evidence>
<dbReference type="CDD" id="cd01647">
    <property type="entry name" value="RT_LTR"/>
    <property type="match status" value="1"/>
</dbReference>
<dbReference type="Pfam" id="PF24626">
    <property type="entry name" value="SH3_Tf2-1"/>
    <property type="match status" value="1"/>
</dbReference>
<sequence length="498" mass="58413">MAPTELKELKVQLHELINRGFAQPSFSPLDAPVPFLKKKDGSLRLCIDYRQFNKVTIKKKYPLPRIDDLFDQLKCATVFSKFDLRSGYYKLWVKESDVSKTTFRTRYGHYEFPLMPFSLKNAPAVFMDLINRIFSLYLDRFVVVFIDDILVYSRVENEHAEHLRIFTLRHHDGKVVAYVSRQLKPHEKNYPTHDLELAAIVFALKILRHYLFAELKARPMFVQQITEAQKNDSYKLVQKILDEAHNGSMSIHPGSNKIYNDLKKLYWWSGMKRDISEFVAKCLICQEVKAEHQLPSGLLQPVTIPEWKWKRITMDFVTGLPLSPKKNNAIWIEILNLHPDSGANCKKLWSSIKMAPSKALYGHKCRTPLYWNELSEKKLHEVYLVRETDEKMKVIRDNLQGAFDRQKSYANLKRKEIELQVGDKVFLKVSPWNKVLRFGRKRKLSPRFIGPYEITKRIGPVTYQLALPPELDWIHNVFHVSMLGGINPTLHMLYLRQR</sequence>
<keyword evidence="12" id="KW-1185">Reference proteome</keyword>
<dbReference type="InterPro" id="IPR041588">
    <property type="entry name" value="Integrase_H2C2"/>
</dbReference>
<evidence type="ECO:0000256" key="2">
    <source>
        <dbReference type="ARBA" id="ARBA00022695"/>
    </source>
</evidence>
<evidence type="ECO:0000256" key="5">
    <source>
        <dbReference type="ARBA" id="ARBA00022801"/>
    </source>
</evidence>
<dbReference type="InterPro" id="IPR043128">
    <property type="entry name" value="Rev_trsase/Diguanyl_cyclase"/>
</dbReference>
<keyword evidence="4" id="KW-0255">Endonuclease</keyword>
<dbReference type="InterPro" id="IPR056924">
    <property type="entry name" value="SH3_Tf2-1"/>
</dbReference>
<dbReference type="AlphaFoldDB" id="A0A5B6WIF3"/>
<dbReference type="InterPro" id="IPR053134">
    <property type="entry name" value="RNA-dir_DNA_polymerase"/>
</dbReference>
<dbReference type="GO" id="GO:0004519">
    <property type="term" value="F:endonuclease activity"/>
    <property type="evidence" value="ECO:0007669"/>
    <property type="project" value="UniProtKB-KW"/>
</dbReference>
<dbReference type="InterPro" id="IPR041373">
    <property type="entry name" value="RT_RNaseH"/>
</dbReference>
<keyword evidence="1" id="KW-0808">Transferase</keyword>
<dbReference type="GO" id="GO:0003964">
    <property type="term" value="F:RNA-directed DNA polymerase activity"/>
    <property type="evidence" value="ECO:0007669"/>
    <property type="project" value="UniProtKB-KW"/>
</dbReference>
<dbReference type="Gene3D" id="3.10.10.10">
    <property type="entry name" value="HIV Type 1 Reverse Transcriptase, subunit A, domain 1"/>
    <property type="match status" value="1"/>
</dbReference>
<gene>
    <name evidence="11" type="ORF">EPI10_021292</name>
</gene>
<reference evidence="12" key="1">
    <citation type="journal article" date="2019" name="Plant Biotechnol. J.">
        <title>Genome sequencing of the Australian wild diploid species Gossypium australe highlights disease resistance and delayed gland morphogenesis.</title>
        <authorList>
            <person name="Cai Y."/>
            <person name="Cai X."/>
            <person name="Wang Q."/>
            <person name="Wang P."/>
            <person name="Zhang Y."/>
            <person name="Cai C."/>
            <person name="Xu Y."/>
            <person name="Wang K."/>
            <person name="Zhou Z."/>
            <person name="Wang C."/>
            <person name="Geng S."/>
            <person name="Li B."/>
            <person name="Dong Q."/>
            <person name="Hou Y."/>
            <person name="Wang H."/>
            <person name="Ai P."/>
            <person name="Liu Z."/>
            <person name="Yi F."/>
            <person name="Sun M."/>
            <person name="An G."/>
            <person name="Cheng J."/>
            <person name="Zhang Y."/>
            <person name="Shi Q."/>
            <person name="Xie Y."/>
            <person name="Shi X."/>
            <person name="Chang Y."/>
            <person name="Huang F."/>
            <person name="Chen Y."/>
            <person name="Hong S."/>
            <person name="Mi L."/>
            <person name="Sun Q."/>
            <person name="Zhang L."/>
            <person name="Zhou B."/>
            <person name="Peng R."/>
            <person name="Zhang X."/>
            <person name="Liu F."/>
        </authorList>
    </citation>
    <scope>NUCLEOTIDE SEQUENCE [LARGE SCALE GENOMIC DNA]</scope>
    <source>
        <strain evidence="12">cv. PA1801</strain>
    </source>
</reference>
<organism evidence="11 12">
    <name type="scientific">Gossypium australe</name>
    <dbReference type="NCBI Taxonomy" id="47621"/>
    <lineage>
        <taxon>Eukaryota</taxon>
        <taxon>Viridiplantae</taxon>
        <taxon>Streptophyta</taxon>
        <taxon>Embryophyta</taxon>
        <taxon>Tracheophyta</taxon>
        <taxon>Spermatophyta</taxon>
        <taxon>Magnoliopsida</taxon>
        <taxon>eudicotyledons</taxon>
        <taxon>Gunneridae</taxon>
        <taxon>Pentapetalae</taxon>
        <taxon>rosids</taxon>
        <taxon>malvids</taxon>
        <taxon>Malvales</taxon>
        <taxon>Malvaceae</taxon>
        <taxon>Malvoideae</taxon>
        <taxon>Gossypium</taxon>
    </lineage>
</organism>
<accession>A0A5B6WIF3</accession>
<dbReference type="PANTHER" id="PTHR24559">
    <property type="entry name" value="TRANSPOSON TY3-I GAG-POL POLYPROTEIN"/>
    <property type="match status" value="1"/>
</dbReference>
<dbReference type="InterPro" id="IPR043502">
    <property type="entry name" value="DNA/RNA_pol_sf"/>
</dbReference>
<dbReference type="Gene3D" id="3.30.70.270">
    <property type="match status" value="1"/>
</dbReference>
<feature type="domain" description="Integrase zinc-binding" evidence="9">
    <location>
        <begin position="235"/>
        <end position="290"/>
    </location>
</feature>
<feature type="domain" description="Reverse transcriptase" evidence="7">
    <location>
        <begin position="37"/>
        <end position="166"/>
    </location>
</feature>
<evidence type="ECO:0000259" key="7">
    <source>
        <dbReference type="Pfam" id="PF00078"/>
    </source>
</evidence>
<keyword evidence="3" id="KW-0540">Nuclease</keyword>
<evidence type="ECO:0000256" key="1">
    <source>
        <dbReference type="ARBA" id="ARBA00022679"/>
    </source>
</evidence>
<name>A0A5B6WIF3_9ROSI</name>
<evidence type="ECO:0000259" key="8">
    <source>
        <dbReference type="Pfam" id="PF17917"/>
    </source>
</evidence>
<dbReference type="PANTHER" id="PTHR24559:SF444">
    <property type="entry name" value="REVERSE TRANSCRIPTASE DOMAIN-CONTAINING PROTEIN"/>
    <property type="match status" value="1"/>
</dbReference>
<evidence type="ECO:0000256" key="6">
    <source>
        <dbReference type="ARBA" id="ARBA00022918"/>
    </source>
</evidence>
<evidence type="ECO:0000313" key="12">
    <source>
        <dbReference type="Proteomes" id="UP000325315"/>
    </source>
</evidence>
<keyword evidence="6" id="KW-0695">RNA-directed DNA polymerase</keyword>
<dbReference type="Pfam" id="PF17917">
    <property type="entry name" value="RT_RNaseH"/>
    <property type="match status" value="1"/>
</dbReference>
<evidence type="ECO:0000256" key="4">
    <source>
        <dbReference type="ARBA" id="ARBA00022759"/>
    </source>
</evidence>
<keyword evidence="2" id="KW-0548">Nucleotidyltransferase</keyword>
<dbReference type="GO" id="GO:0016787">
    <property type="term" value="F:hydrolase activity"/>
    <property type="evidence" value="ECO:0007669"/>
    <property type="project" value="UniProtKB-KW"/>
</dbReference>
<comment type="caution">
    <text evidence="11">The sequence shown here is derived from an EMBL/GenBank/DDBJ whole genome shotgun (WGS) entry which is preliminary data.</text>
</comment>
<feature type="domain" description="Reverse transcriptase RNase H-like" evidence="8">
    <location>
        <begin position="171"/>
        <end position="212"/>
    </location>
</feature>
<dbReference type="SUPFAM" id="SSF56672">
    <property type="entry name" value="DNA/RNA polymerases"/>
    <property type="match status" value="1"/>
</dbReference>
<keyword evidence="5" id="KW-0378">Hydrolase</keyword>